<protein>
    <submittedName>
        <fullName evidence="2">Uncharacterized protein</fullName>
    </submittedName>
</protein>
<name>A0A9P4GCE7_9PLEO</name>
<evidence type="ECO:0000313" key="2">
    <source>
        <dbReference type="EMBL" id="KAF1843062.1"/>
    </source>
</evidence>
<dbReference type="RefSeq" id="XP_040785625.1">
    <property type="nucleotide sequence ID" value="XM_040937073.1"/>
</dbReference>
<comment type="caution">
    <text evidence="2">The sequence shown here is derived from an EMBL/GenBank/DDBJ whole genome shotgun (WGS) entry which is preliminary data.</text>
</comment>
<reference evidence="2" key="1">
    <citation type="submission" date="2020-01" db="EMBL/GenBank/DDBJ databases">
        <authorList>
            <consortium name="DOE Joint Genome Institute"/>
            <person name="Haridas S."/>
            <person name="Albert R."/>
            <person name="Binder M."/>
            <person name="Bloem J."/>
            <person name="Labutti K."/>
            <person name="Salamov A."/>
            <person name="Andreopoulos B."/>
            <person name="Baker S.E."/>
            <person name="Barry K."/>
            <person name="Bills G."/>
            <person name="Bluhm B.H."/>
            <person name="Cannon C."/>
            <person name="Castanera R."/>
            <person name="Culley D.E."/>
            <person name="Daum C."/>
            <person name="Ezra D."/>
            <person name="Gonzalez J.B."/>
            <person name="Henrissat B."/>
            <person name="Kuo A."/>
            <person name="Liang C."/>
            <person name="Lipzen A."/>
            <person name="Lutzoni F."/>
            <person name="Magnuson J."/>
            <person name="Mondo S."/>
            <person name="Nolan M."/>
            <person name="Ohm R."/>
            <person name="Pangilinan J."/>
            <person name="Park H.-J."/>
            <person name="Ramirez L."/>
            <person name="Alfaro M."/>
            <person name="Sun H."/>
            <person name="Tritt A."/>
            <person name="Yoshinaga Y."/>
            <person name="Zwiers L.-H."/>
            <person name="Turgeon B.G."/>
            <person name="Goodwin S.B."/>
            <person name="Spatafora J.W."/>
            <person name="Crous P.W."/>
            <person name="Grigoriev I.V."/>
        </authorList>
    </citation>
    <scope>NUCLEOTIDE SEQUENCE</scope>
    <source>
        <strain evidence="2">CBS 394.84</strain>
    </source>
</reference>
<dbReference type="GeneID" id="63854323"/>
<dbReference type="AlphaFoldDB" id="A0A9P4GCE7"/>
<gene>
    <name evidence="2" type="ORF">K460DRAFT_407434</name>
</gene>
<feature type="region of interest" description="Disordered" evidence="1">
    <location>
        <begin position="207"/>
        <end position="336"/>
    </location>
</feature>
<sequence>MSTHFRPRPPTITPSSPIRPSTARSTVRAVTPSPPSSFENFQLQHASQGRHARSKSEDAQNGNASGSRGAVRQEEKQDFREFLLSTESGTFSNSPVVAPGPSLWRGGIASGRSSPGKVRPRSRSPRKRPVSTPTKLLSPTQEVRVEEQKREEEVEQQEEAVEEEEDDVGNDDSEDEEFECPDTPTPISRFQKRSAYIPLGTPLALFSNREQQKKSREIVHACPCPPPPPTTTDCLTAPRVHDQRPPKSQTPTFVFQPEPSPPSPQHPQPKAQDVPITTTTARIDTPPLPPRQATVQKPLPANEPARHISLSAQSNVSGGTAGSKRSVFSTPGRDELERKKALVEADEGPFARAVSVQDLQERRRMVSGGKVEGKGVGGVIEEGNGGEKSKKRICGIGVGRCNVM</sequence>
<dbReference type="OrthoDB" id="3801471at2759"/>
<feature type="compositionally biased region" description="Basic and acidic residues" evidence="1">
    <location>
        <begin position="210"/>
        <end position="219"/>
    </location>
</feature>
<dbReference type="EMBL" id="ML976617">
    <property type="protein sequence ID" value="KAF1843062.1"/>
    <property type="molecule type" value="Genomic_DNA"/>
</dbReference>
<feature type="compositionally biased region" description="Polar residues" evidence="1">
    <location>
        <begin position="85"/>
        <end position="95"/>
    </location>
</feature>
<feature type="region of interest" description="Disordered" evidence="1">
    <location>
        <begin position="1"/>
        <end position="193"/>
    </location>
</feature>
<feature type="compositionally biased region" description="Polar residues" evidence="1">
    <location>
        <begin position="36"/>
        <end position="47"/>
    </location>
</feature>
<dbReference type="Proteomes" id="UP000800039">
    <property type="component" value="Unassembled WGS sequence"/>
</dbReference>
<feature type="region of interest" description="Disordered" evidence="1">
    <location>
        <begin position="364"/>
        <end position="388"/>
    </location>
</feature>
<feature type="compositionally biased region" description="Basic and acidic residues" evidence="1">
    <location>
        <begin position="71"/>
        <end position="81"/>
    </location>
</feature>
<organism evidence="2 3">
    <name type="scientific">Cucurbitaria berberidis CBS 394.84</name>
    <dbReference type="NCBI Taxonomy" id="1168544"/>
    <lineage>
        <taxon>Eukaryota</taxon>
        <taxon>Fungi</taxon>
        <taxon>Dikarya</taxon>
        <taxon>Ascomycota</taxon>
        <taxon>Pezizomycotina</taxon>
        <taxon>Dothideomycetes</taxon>
        <taxon>Pleosporomycetidae</taxon>
        <taxon>Pleosporales</taxon>
        <taxon>Pleosporineae</taxon>
        <taxon>Cucurbitariaceae</taxon>
        <taxon>Cucurbitaria</taxon>
    </lineage>
</organism>
<feature type="compositionally biased region" description="Pro residues" evidence="1">
    <location>
        <begin position="258"/>
        <end position="267"/>
    </location>
</feature>
<proteinExistence type="predicted"/>
<feature type="compositionally biased region" description="Acidic residues" evidence="1">
    <location>
        <begin position="153"/>
        <end position="180"/>
    </location>
</feature>
<feature type="compositionally biased region" description="Low complexity" evidence="1">
    <location>
        <begin position="13"/>
        <end position="26"/>
    </location>
</feature>
<feature type="compositionally biased region" description="Basic residues" evidence="1">
    <location>
        <begin position="118"/>
        <end position="129"/>
    </location>
</feature>
<accession>A0A9P4GCE7</accession>
<evidence type="ECO:0000256" key="1">
    <source>
        <dbReference type="SAM" id="MobiDB-lite"/>
    </source>
</evidence>
<keyword evidence="3" id="KW-1185">Reference proteome</keyword>
<feature type="compositionally biased region" description="Basic and acidic residues" evidence="1">
    <location>
        <begin position="143"/>
        <end position="152"/>
    </location>
</feature>
<evidence type="ECO:0000313" key="3">
    <source>
        <dbReference type="Proteomes" id="UP000800039"/>
    </source>
</evidence>